<evidence type="ECO:0000313" key="3">
    <source>
        <dbReference type="Proteomes" id="UP000595374"/>
    </source>
</evidence>
<dbReference type="AlphaFoldDB" id="A0A7T4DH33"/>
<dbReference type="InterPro" id="IPR000835">
    <property type="entry name" value="HTH_MarR-typ"/>
</dbReference>
<name>A0A7T4DH33_9MICO</name>
<dbReference type="InterPro" id="IPR036390">
    <property type="entry name" value="WH_DNA-bd_sf"/>
</dbReference>
<dbReference type="Pfam" id="PF01047">
    <property type="entry name" value="MarR"/>
    <property type="match status" value="1"/>
</dbReference>
<dbReference type="SUPFAM" id="SSF46785">
    <property type="entry name" value="Winged helix' DNA-binding domain"/>
    <property type="match status" value="1"/>
</dbReference>
<dbReference type="PRINTS" id="PR00598">
    <property type="entry name" value="HTHMARR"/>
</dbReference>
<dbReference type="Proteomes" id="UP000595374">
    <property type="component" value="Chromosome"/>
</dbReference>
<feature type="domain" description="HTH marR-type" evidence="1">
    <location>
        <begin position="29"/>
        <end position="169"/>
    </location>
</feature>
<evidence type="ECO:0000313" key="2">
    <source>
        <dbReference type="EMBL" id="QQB12997.1"/>
    </source>
</evidence>
<dbReference type="GO" id="GO:0003700">
    <property type="term" value="F:DNA-binding transcription factor activity"/>
    <property type="evidence" value="ECO:0007669"/>
    <property type="project" value="InterPro"/>
</dbReference>
<dbReference type="InterPro" id="IPR039422">
    <property type="entry name" value="MarR/SlyA-like"/>
</dbReference>
<protein>
    <submittedName>
        <fullName evidence="2">MarR family transcriptional regulator</fullName>
    </submittedName>
</protein>
<dbReference type="PROSITE" id="PS50995">
    <property type="entry name" value="HTH_MARR_2"/>
    <property type="match status" value="1"/>
</dbReference>
<accession>A0A7T4DH33</accession>
<dbReference type="PANTHER" id="PTHR33164">
    <property type="entry name" value="TRANSCRIPTIONAL REGULATOR, MARR FAMILY"/>
    <property type="match status" value="1"/>
</dbReference>
<proteinExistence type="predicted"/>
<reference evidence="2 3" key="1">
    <citation type="submission" date="2020-12" db="EMBL/GenBank/DDBJ databases">
        <title>FDA dAtabase for Regulatory Grade micrObial Sequences (FDA-ARGOS): Supporting development and validation of Infectious Disease Dx tests.</title>
        <authorList>
            <person name="Sproer C."/>
            <person name="Gronow S."/>
            <person name="Severitt S."/>
            <person name="Schroder I."/>
            <person name="Tallon L."/>
            <person name="Sadzewicz L."/>
            <person name="Zhao X."/>
            <person name="Boylan J."/>
            <person name="Ott S."/>
            <person name="Bowen H."/>
            <person name="Vavikolanu K."/>
            <person name="Mehta A."/>
            <person name="Aluvathingal J."/>
            <person name="Nadendla S."/>
            <person name="Lowell S."/>
            <person name="Myers T."/>
            <person name="Yan Y."/>
            <person name="Sichtig H."/>
        </authorList>
    </citation>
    <scope>NUCLEOTIDE SEQUENCE [LARGE SCALE GENOMIC DNA]</scope>
    <source>
        <strain evidence="2 3">FDAARGOS_990</strain>
    </source>
</reference>
<dbReference type="InterPro" id="IPR036388">
    <property type="entry name" value="WH-like_DNA-bd_sf"/>
</dbReference>
<dbReference type="EMBL" id="CP065989">
    <property type="protein sequence ID" value="QQB12997.1"/>
    <property type="molecule type" value="Genomic_DNA"/>
</dbReference>
<evidence type="ECO:0000259" key="1">
    <source>
        <dbReference type="PROSITE" id="PS50995"/>
    </source>
</evidence>
<dbReference type="SMART" id="SM00347">
    <property type="entry name" value="HTH_MARR"/>
    <property type="match status" value="1"/>
</dbReference>
<dbReference type="GO" id="GO:0006950">
    <property type="term" value="P:response to stress"/>
    <property type="evidence" value="ECO:0007669"/>
    <property type="project" value="TreeGrafter"/>
</dbReference>
<gene>
    <name evidence="2" type="ORF">I6H47_08900</name>
</gene>
<dbReference type="Gene3D" id="1.10.10.10">
    <property type="entry name" value="Winged helix-like DNA-binding domain superfamily/Winged helix DNA-binding domain"/>
    <property type="match status" value="1"/>
</dbReference>
<sequence>MAPEKSTAVRFDPIEESRKQWLAHGWDEAADGMNTVISVMRVHQLFLAMVDAALKPFSLTFSRYEVLTLLSFTKSGTLPMSKISARLQVHATSTTNSVDRLEKAGLVRRRSHPDDRRTTLVDLTEAGRELAARATSALNDEVFTSPAVSGTDGGELLPHLEALRVRLEDPA</sequence>
<dbReference type="PANTHER" id="PTHR33164:SF101">
    <property type="entry name" value="TRANSCRIPTIONAL REPRESSOR MPRA"/>
    <property type="match status" value="1"/>
</dbReference>
<organism evidence="2 3">
    <name type="scientific">Brevibacterium casei</name>
    <dbReference type="NCBI Taxonomy" id="33889"/>
    <lineage>
        <taxon>Bacteria</taxon>
        <taxon>Bacillati</taxon>
        <taxon>Actinomycetota</taxon>
        <taxon>Actinomycetes</taxon>
        <taxon>Micrococcales</taxon>
        <taxon>Brevibacteriaceae</taxon>
        <taxon>Brevibacterium</taxon>
    </lineage>
</organism>
<dbReference type="RefSeq" id="WP_198498233.1">
    <property type="nucleotide sequence ID" value="NZ_CP065989.1"/>
</dbReference>